<dbReference type="PANTHER" id="PTHR43357:SF4">
    <property type="entry name" value="INNER MEMBRANE ABC TRANSPORTER PERMEASE PROTEIN YDCV"/>
    <property type="match status" value="1"/>
</dbReference>
<protein>
    <submittedName>
        <fullName evidence="10">2-aminoethylphosphonate ABC transporter permease subunit</fullName>
    </submittedName>
</protein>
<reference evidence="10" key="1">
    <citation type="submission" date="2022-08" db="EMBL/GenBank/DDBJ databases">
        <authorList>
            <person name="Li F."/>
        </authorList>
    </citation>
    <scope>NUCLEOTIDE SEQUENCE</scope>
    <source>
        <strain evidence="10">MQZ15Z-1</strain>
    </source>
</reference>
<evidence type="ECO:0000256" key="2">
    <source>
        <dbReference type="ARBA" id="ARBA00022448"/>
    </source>
</evidence>
<feature type="transmembrane region" description="Helical" evidence="8">
    <location>
        <begin position="215"/>
        <end position="239"/>
    </location>
</feature>
<dbReference type="EMBL" id="JANTHZ010000001">
    <property type="protein sequence ID" value="MCS0494421.1"/>
    <property type="molecule type" value="Genomic_DNA"/>
</dbReference>
<gene>
    <name evidence="10" type="ORF">NVS89_04875</name>
</gene>
<keyword evidence="3" id="KW-1003">Cell membrane</keyword>
<dbReference type="CDD" id="cd06261">
    <property type="entry name" value="TM_PBP2"/>
    <property type="match status" value="1"/>
</dbReference>
<dbReference type="NCBIfam" id="TIGR03226">
    <property type="entry name" value="PhnU"/>
    <property type="match status" value="1"/>
</dbReference>
<evidence type="ECO:0000256" key="7">
    <source>
        <dbReference type="ARBA" id="ARBA00023136"/>
    </source>
</evidence>
<evidence type="ECO:0000313" key="11">
    <source>
        <dbReference type="Proteomes" id="UP001151088"/>
    </source>
</evidence>
<dbReference type="AlphaFoldDB" id="A0A9X2T303"/>
<dbReference type="RefSeq" id="WP_258731369.1">
    <property type="nucleotide sequence ID" value="NZ_JANTHZ010000001.1"/>
</dbReference>
<keyword evidence="6 8" id="KW-1133">Transmembrane helix</keyword>
<evidence type="ECO:0000256" key="6">
    <source>
        <dbReference type="ARBA" id="ARBA00022989"/>
    </source>
</evidence>
<feature type="transmembrane region" description="Helical" evidence="8">
    <location>
        <begin position="73"/>
        <end position="100"/>
    </location>
</feature>
<dbReference type="Gene3D" id="1.10.3720.10">
    <property type="entry name" value="MetI-like"/>
    <property type="match status" value="1"/>
</dbReference>
<name>A0A9X2T303_9HYPH</name>
<accession>A0A9X2T303</accession>
<keyword evidence="4" id="KW-0997">Cell inner membrane</keyword>
<evidence type="ECO:0000256" key="1">
    <source>
        <dbReference type="ARBA" id="ARBA00004429"/>
    </source>
</evidence>
<proteinExistence type="inferred from homology"/>
<comment type="caution">
    <text evidence="10">The sequence shown here is derived from an EMBL/GenBank/DDBJ whole genome shotgun (WGS) entry which is preliminary data.</text>
</comment>
<feature type="transmembrane region" description="Helical" evidence="8">
    <location>
        <begin position="112"/>
        <end position="135"/>
    </location>
</feature>
<sequence length="295" mass="31447">MADLAAHAVASPRPGRSFRAGLLWVVPPLLVLLVLFFYPLSLIVREALAPEGEGASLLHIETVLRSREFVSGLYHTVVIAGSATAGCLVLGFVLSLVIAFIPFPGAPIAGRLIDMIIALPTFLMTLAFTFIYGSAGLLNGLLVDAFHLEQPPVDFLYSQWGVILAEITVFTPFVMRPLLAAFSTIEPAQLEVASSLGARPFRVIRQIILPASLPALLAGGSLCLLLTVNEFGIVLFIGAKDVITLPMLVYAKAIQEFDYTSACVIAVVNVVLSLGLYGLYRAIISHFGGGNAGRV</sequence>
<keyword evidence="2 8" id="KW-0813">Transport</keyword>
<dbReference type="SUPFAM" id="SSF161098">
    <property type="entry name" value="MetI-like"/>
    <property type="match status" value="1"/>
</dbReference>
<evidence type="ECO:0000256" key="4">
    <source>
        <dbReference type="ARBA" id="ARBA00022519"/>
    </source>
</evidence>
<dbReference type="InterPro" id="IPR017636">
    <property type="entry name" value="AminoethylPonate_ABC_perm-PhnU"/>
</dbReference>
<dbReference type="GO" id="GO:0005886">
    <property type="term" value="C:plasma membrane"/>
    <property type="evidence" value="ECO:0007669"/>
    <property type="project" value="UniProtKB-SubCell"/>
</dbReference>
<feature type="domain" description="ABC transmembrane type-1" evidence="9">
    <location>
        <begin position="73"/>
        <end position="280"/>
    </location>
</feature>
<dbReference type="Proteomes" id="UP001151088">
    <property type="component" value="Unassembled WGS sequence"/>
</dbReference>
<evidence type="ECO:0000256" key="5">
    <source>
        <dbReference type="ARBA" id="ARBA00022692"/>
    </source>
</evidence>
<dbReference type="PROSITE" id="PS50928">
    <property type="entry name" value="ABC_TM1"/>
    <property type="match status" value="1"/>
</dbReference>
<keyword evidence="11" id="KW-1185">Reference proteome</keyword>
<keyword evidence="5 8" id="KW-0812">Transmembrane</keyword>
<evidence type="ECO:0000259" key="9">
    <source>
        <dbReference type="PROSITE" id="PS50928"/>
    </source>
</evidence>
<dbReference type="InterPro" id="IPR035906">
    <property type="entry name" value="MetI-like_sf"/>
</dbReference>
<dbReference type="GO" id="GO:0033223">
    <property type="term" value="P:2-aminoethylphosphonate transport"/>
    <property type="evidence" value="ECO:0007669"/>
    <property type="project" value="InterPro"/>
</dbReference>
<feature type="transmembrane region" description="Helical" evidence="8">
    <location>
        <begin position="259"/>
        <end position="280"/>
    </location>
</feature>
<comment type="subcellular location">
    <subcellularLocation>
        <location evidence="1">Cell inner membrane</location>
        <topology evidence="1">Multi-pass membrane protein</topology>
    </subcellularLocation>
    <subcellularLocation>
        <location evidence="8">Cell membrane</location>
        <topology evidence="8">Multi-pass membrane protein</topology>
    </subcellularLocation>
</comment>
<evidence type="ECO:0000256" key="8">
    <source>
        <dbReference type="RuleBase" id="RU363032"/>
    </source>
</evidence>
<dbReference type="Pfam" id="PF00528">
    <property type="entry name" value="BPD_transp_1"/>
    <property type="match status" value="1"/>
</dbReference>
<evidence type="ECO:0000313" key="10">
    <source>
        <dbReference type="EMBL" id="MCS0494421.1"/>
    </source>
</evidence>
<keyword evidence="7 8" id="KW-0472">Membrane</keyword>
<dbReference type="InterPro" id="IPR000515">
    <property type="entry name" value="MetI-like"/>
</dbReference>
<organism evidence="10 11">
    <name type="scientific">Ancylobacter mangrovi</name>
    <dbReference type="NCBI Taxonomy" id="2972472"/>
    <lineage>
        <taxon>Bacteria</taxon>
        <taxon>Pseudomonadati</taxon>
        <taxon>Pseudomonadota</taxon>
        <taxon>Alphaproteobacteria</taxon>
        <taxon>Hyphomicrobiales</taxon>
        <taxon>Xanthobacteraceae</taxon>
        <taxon>Ancylobacter</taxon>
    </lineage>
</organism>
<feature type="transmembrane region" description="Helical" evidence="8">
    <location>
        <begin position="155"/>
        <end position="175"/>
    </location>
</feature>
<dbReference type="PANTHER" id="PTHR43357">
    <property type="entry name" value="INNER MEMBRANE ABC TRANSPORTER PERMEASE PROTEIN YDCV"/>
    <property type="match status" value="1"/>
</dbReference>
<feature type="transmembrane region" description="Helical" evidence="8">
    <location>
        <begin position="21"/>
        <end position="40"/>
    </location>
</feature>
<dbReference type="GO" id="GO:0055085">
    <property type="term" value="P:transmembrane transport"/>
    <property type="evidence" value="ECO:0007669"/>
    <property type="project" value="InterPro"/>
</dbReference>
<comment type="similarity">
    <text evidence="8">Belongs to the binding-protein-dependent transport system permease family.</text>
</comment>
<evidence type="ECO:0000256" key="3">
    <source>
        <dbReference type="ARBA" id="ARBA00022475"/>
    </source>
</evidence>
<dbReference type="NCBIfam" id="NF011624">
    <property type="entry name" value="PRK15050.1"/>
    <property type="match status" value="1"/>
</dbReference>